<name>A0AAW0B6R3_9AGAR</name>
<dbReference type="AlphaFoldDB" id="A0AAW0B6R3"/>
<keyword evidence="3" id="KW-1185">Reference proteome</keyword>
<evidence type="ECO:0000313" key="2">
    <source>
        <dbReference type="EMBL" id="KAK7021588.1"/>
    </source>
</evidence>
<keyword evidence="1" id="KW-0472">Membrane</keyword>
<evidence type="ECO:0000313" key="3">
    <source>
        <dbReference type="Proteomes" id="UP001362999"/>
    </source>
</evidence>
<organism evidence="2 3">
    <name type="scientific">Favolaschia claudopus</name>
    <dbReference type="NCBI Taxonomy" id="2862362"/>
    <lineage>
        <taxon>Eukaryota</taxon>
        <taxon>Fungi</taxon>
        <taxon>Dikarya</taxon>
        <taxon>Basidiomycota</taxon>
        <taxon>Agaricomycotina</taxon>
        <taxon>Agaricomycetes</taxon>
        <taxon>Agaricomycetidae</taxon>
        <taxon>Agaricales</taxon>
        <taxon>Marasmiineae</taxon>
        <taxon>Mycenaceae</taxon>
        <taxon>Favolaschia</taxon>
    </lineage>
</organism>
<proteinExistence type="predicted"/>
<sequence>MKFCPPPYAAIWQAWWDSMQPSWRTKEENGRWSVVRGYGQGAYHWGVNGVLSIVASLFCWGVAVKGNADLRATWELAVNDVVWMLEGMATYYEMGYKILGSFFFLLFLSLLVVLFLFLRRVRREGQKRNRRREIGNASSTATLNWNAVEKAKVGNRTRDPLRADLRSAIDPYHASSGKFDVRKCSQNIWYRNTAHAVTSSWEVSFAPARHVCDCHRPPNNDTPVNCNEG</sequence>
<keyword evidence="1" id="KW-0812">Transmembrane</keyword>
<reference evidence="2 3" key="1">
    <citation type="journal article" date="2024" name="J Genomics">
        <title>Draft genome sequencing and assembly of Favolaschia claudopus CIRM-BRFM 2984 isolated from oak limbs.</title>
        <authorList>
            <person name="Navarro D."/>
            <person name="Drula E."/>
            <person name="Chaduli D."/>
            <person name="Cazenave R."/>
            <person name="Ahrendt S."/>
            <person name="Wang J."/>
            <person name="Lipzen A."/>
            <person name="Daum C."/>
            <person name="Barry K."/>
            <person name="Grigoriev I.V."/>
            <person name="Favel A."/>
            <person name="Rosso M.N."/>
            <person name="Martin F."/>
        </authorList>
    </citation>
    <scope>NUCLEOTIDE SEQUENCE [LARGE SCALE GENOMIC DNA]</scope>
    <source>
        <strain evidence="2 3">CIRM-BRFM 2984</strain>
    </source>
</reference>
<gene>
    <name evidence="2" type="ORF">R3P38DRAFT_2780800</name>
</gene>
<keyword evidence="1" id="KW-1133">Transmembrane helix</keyword>
<dbReference type="Proteomes" id="UP001362999">
    <property type="component" value="Unassembled WGS sequence"/>
</dbReference>
<protein>
    <submittedName>
        <fullName evidence="2">Uncharacterized protein</fullName>
    </submittedName>
</protein>
<feature type="transmembrane region" description="Helical" evidence="1">
    <location>
        <begin position="42"/>
        <end position="64"/>
    </location>
</feature>
<comment type="caution">
    <text evidence="2">The sequence shown here is derived from an EMBL/GenBank/DDBJ whole genome shotgun (WGS) entry which is preliminary data.</text>
</comment>
<accession>A0AAW0B6R3</accession>
<evidence type="ECO:0000256" key="1">
    <source>
        <dbReference type="SAM" id="Phobius"/>
    </source>
</evidence>
<feature type="transmembrane region" description="Helical" evidence="1">
    <location>
        <begin position="98"/>
        <end position="118"/>
    </location>
</feature>
<dbReference type="EMBL" id="JAWWNJ010000038">
    <property type="protein sequence ID" value="KAK7021588.1"/>
    <property type="molecule type" value="Genomic_DNA"/>
</dbReference>